<dbReference type="Proteomes" id="UP000240572">
    <property type="component" value="Unassembled WGS sequence"/>
</dbReference>
<keyword evidence="3" id="KW-1185">Reference proteome</keyword>
<organism evidence="2 3">
    <name type="scientific">Taibaiella chishuiensis</name>
    <dbReference type="NCBI Taxonomy" id="1434707"/>
    <lineage>
        <taxon>Bacteria</taxon>
        <taxon>Pseudomonadati</taxon>
        <taxon>Bacteroidota</taxon>
        <taxon>Chitinophagia</taxon>
        <taxon>Chitinophagales</taxon>
        <taxon>Chitinophagaceae</taxon>
        <taxon>Taibaiella</taxon>
    </lineage>
</organism>
<dbReference type="RefSeq" id="WP_106521269.1">
    <property type="nucleotide sequence ID" value="NZ_PYGD01000001.1"/>
</dbReference>
<reference evidence="2 3" key="1">
    <citation type="submission" date="2018-03" db="EMBL/GenBank/DDBJ databases">
        <title>Genomic Encyclopedia of Type Strains, Phase III (KMG-III): the genomes of soil and plant-associated and newly described type strains.</title>
        <authorList>
            <person name="Whitman W."/>
        </authorList>
    </citation>
    <scope>NUCLEOTIDE SEQUENCE [LARGE SCALE GENOMIC DNA]</scope>
    <source>
        <strain evidence="2 3">CGMCC 1.12700</strain>
    </source>
</reference>
<dbReference type="OrthoDB" id="1100725at2"/>
<accession>A0A2P8DBH1</accession>
<feature type="region of interest" description="Disordered" evidence="1">
    <location>
        <begin position="49"/>
        <end position="132"/>
    </location>
</feature>
<gene>
    <name evidence="2" type="ORF">B0I18_101727</name>
</gene>
<evidence type="ECO:0000313" key="2">
    <source>
        <dbReference type="EMBL" id="PSK94571.1"/>
    </source>
</evidence>
<dbReference type="EMBL" id="PYGD01000001">
    <property type="protein sequence ID" value="PSK94571.1"/>
    <property type="molecule type" value="Genomic_DNA"/>
</dbReference>
<evidence type="ECO:0000256" key="1">
    <source>
        <dbReference type="SAM" id="MobiDB-lite"/>
    </source>
</evidence>
<feature type="compositionally biased region" description="Low complexity" evidence="1">
    <location>
        <begin position="52"/>
        <end position="96"/>
    </location>
</feature>
<name>A0A2P8DBH1_9BACT</name>
<comment type="caution">
    <text evidence="2">The sequence shown here is derived from an EMBL/GenBank/DDBJ whole genome shotgun (WGS) entry which is preliminary data.</text>
</comment>
<evidence type="ECO:0000313" key="3">
    <source>
        <dbReference type="Proteomes" id="UP000240572"/>
    </source>
</evidence>
<dbReference type="AlphaFoldDB" id="A0A2P8DBH1"/>
<proteinExistence type="predicted"/>
<sequence>MERIENVLRRIQEVYYSRHEKTGIDIDLMLDYTRVMYADLLEWRKRFKEEPPVTTSAATAAPEADTTEAPAQPTPAQAPVAADEPAAQPEQTQPEPGITSADPETGTVPAQPEPQLAADPVERAESAAVPDVEAIPAETIAGLEKEEVEAEMVKEVLHNNASAISFEPPAPRPAHTMEIEDVLAEDDPVVNTPVEDIVLPEVETAPLPAPVQVPQEPSLRKDIRGAIGINDKYLFLNELFANNKTDYEETLDQLRLFDNYEEAYNWLQTYPAQKNRWDKEDDTVQSFLSLVKQYLSSR</sequence>
<protein>
    <submittedName>
        <fullName evidence="2">Uncharacterized protein</fullName>
    </submittedName>
</protein>